<dbReference type="Proteomes" id="UP000653578">
    <property type="component" value="Unassembled WGS sequence"/>
</dbReference>
<evidence type="ECO:0000256" key="6">
    <source>
        <dbReference type="ARBA" id="ARBA00023136"/>
    </source>
</evidence>
<dbReference type="Pfam" id="PF10099">
    <property type="entry name" value="RskA_C"/>
    <property type="match status" value="1"/>
</dbReference>
<evidence type="ECO:0000256" key="8">
    <source>
        <dbReference type="ARBA" id="ARBA00024438"/>
    </source>
</evidence>
<feature type="domain" description="Putative zinc-finger" evidence="13">
    <location>
        <begin position="15"/>
        <end position="39"/>
    </location>
</feature>
<evidence type="ECO:0000313" key="15">
    <source>
        <dbReference type="Proteomes" id="UP000653578"/>
    </source>
</evidence>
<evidence type="ECO:0000256" key="1">
    <source>
        <dbReference type="ARBA" id="ARBA00004167"/>
    </source>
</evidence>
<keyword evidence="4 11" id="KW-0812">Transmembrane</keyword>
<comment type="subcellular location">
    <subcellularLocation>
        <location evidence="2">Cell membrane</location>
    </subcellularLocation>
    <subcellularLocation>
        <location evidence="1">Membrane</location>
        <topology evidence="1">Single-pass membrane protein</topology>
    </subcellularLocation>
</comment>
<feature type="domain" description="Anti-sigma K factor RskA C-terminal" evidence="12">
    <location>
        <begin position="109"/>
        <end position="245"/>
    </location>
</feature>
<name>A0ABX1XC03_9BACL</name>
<reference evidence="14 15" key="1">
    <citation type="submission" date="2019-10" db="EMBL/GenBank/DDBJ databases">
        <title>Description of Paenibacillus humi sp. nov.</title>
        <authorList>
            <person name="Carlier A."/>
            <person name="Qi S."/>
        </authorList>
    </citation>
    <scope>NUCLEOTIDE SEQUENCE [LARGE SCALE GENOMIC DNA]</scope>
    <source>
        <strain evidence="14 15">LMG 31461</strain>
    </source>
</reference>
<evidence type="ECO:0000256" key="3">
    <source>
        <dbReference type="ARBA" id="ARBA00022475"/>
    </source>
</evidence>
<protein>
    <recommendedName>
        <fullName evidence="8">Anti-sigma-W factor RsiW</fullName>
    </recommendedName>
    <alternativeName>
        <fullName evidence="10">Regulator of SigK</fullName>
    </alternativeName>
    <alternativeName>
        <fullName evidence="9">Sigma-K anti-sigma factor RskA</fullName>
    </alternativeName>
</protein>
<evidence type="ECO:0000259" key="12">
    <source>
        <dbReference type="Pfam" id="PF10099"/>
    </source>
</evidence>
<dbReference type="PANTHER" id="PTHR37461:SF1">
    <property type="entry name" value="ANTI-SIGMA-K FACTOR RSKA"/>
    <property type="match status" value="1"/>
</dbReference>
<evidence type="ECO:0000256" key="11">
    <source>
        <dbReference type="SAM" id="Phobius"/>
    </source>
</evidence>
<keyword evidence="15" id="KW-1185">Reference proteome</keyword>
<keyword evidence="3" id="KW-1003">Cell membrane</keyword>
<dbReference type="PANTHER" id="PTHR37461">
    <property type="entry name" value="ANTI-SIGMA-K FACTOR RSKA"/>
    <property type="match status" value="1"/>
</dbReference>
<dbReference type="InterPro" id="IPR018764">
    <property type="entry name" value="RskA_C"/>
</dbReference>
<dbReference type="InterPro" id="IPR027383">
    <property type="entry name" value="Znf_put"/>
</dbReference>
<evidence type="ECO:0000313" key="14">
    <source>
        <dbReference type="EMBL" id="NOU65874.1"/>
    </source>
</evidence>
<keyword evidence="5 11" id="KW-1133">Transmembrane helix</keyword>
<feature type="transmembrane region" description="Helical" evidence="11">
    <location>
        <begin position="105"/>
        <end position="126"/>
    </location>
</feature>
<dbReference type="InterPro" id="IPR051474">
    <property type="entry name" value="Anti-sigma-K/W_factor"/>
</dbReference>
<dbReference type="Gene3D" id="1.10.10.1320">
    <property type="entry name" value="Anti-sigma factor, zinc-finger domain"/>
    <property type="match status" value="1"/>
</dbReference>
<evidence type="ECO:0000256" key="2">
    <source>
        <dbReference type="ARBA" id="ARBA00004236"/>
    </source>
</evidence>
<organism evidence="14 15">
    <name type="scientific">Paenibacillus plantarum</name>
    <dbReference type="NCBI Taxonomy" id="2654975"/>
    <lineage>
        <taxon>Bacteria</taxon>
        <taxon>Bacillati</taxon>
        <taxon>Bacillota</taxon>
        <taxon>Bacilli</taxon>
        <taxon>Bacillales</taxon>
        <taxon>Paenibacillaceae</taxon>
        <taxon>Paenibacillus</taxon>
    </lineage>
</organism>
<evidence type="ECO:0000256" key="7">
    <source>
        <dbReference type="ARBA" id="ARBA00024353"/>
    </source>
</evidence>
<evidence type="ECO:0000256" key="9">
    <source>
        <dbReference type="ARBA" id="ARBA00029829"/>
    </source>
</evidence>
<sequence>MKEQEPIDCSFIINYLTGECTEWERASFERHLRTCDSCREELPELRAVWLTLPYQMEEVELPPDLKGQVMEAIRNEPIHKEMNHKEEIHNVEHNKGPILKRRSFAWMYGAAAVVVLGIVVGAIWNYEAFHTKETASGMSEPSKVVNTFNLTSADTSMPAASGTAWVVQYGDVHKVVVNLSGLNETSGDWTYQVWLNHNGKKYNCGTLRVDNKGVGVLSYDVHAKNLNIDSIGVTLEPDPNGSQPRGKKVLGSV</sequence>
<evidence type="ECO:0000259" key="13">
    <source>
        <dbReference type="Pfam" id="PF13490"/>
    </source>
</evidence>
<proteinExistence type="inferred from homology"/>
<dbReference type="EMBL" id="WHNY01000059">
    <property type="protein sequence ID" value="NOU65874.1"/>
    <property type="molecule type" value="Genomic_DNA"/>
</dbReference>
<evidence type="ECO:0000256" key="10">
    <source>
        <dbReference type="ARBA" id="ARBA00030803"/>
    </source>
</evidence>
<dbReference type="InterPro" id="IPR041916">
    <property type="entry name" value="Anti_sigma_zinc_sf"/>
</dbReference>
<comment type="caution">
    <text evidence="14">The sequence shown here is derived from an EMBL/GenBank/DDBJ whole genome shotgun (WGS) entry which is preliminary data.</text>
</comment>
<comment type="similarity">
    <text evidence="7">Belongs to the zinc-associated anti-sigma factor (ZAS) superfamily. Anti-sigma-W factor family.</text>
</comment>
<evidence type="ECO:0000256" key="5">
    <source>
        <dbReference type="ARBA" id="ARBA00022989"/>
    </source>
</evidence>
<dbReference type="Pfam" id="PF13490">
    <property type="entry name" value="zf-HC2"/>
    <property type="match status" value="1"/>
</dbReference>
<accession>A0ABX1XC03</accession>
<gene>
    <name evidence="14" type="ORF">GC096_17710</name>
</gene>
<evidence type="ECO:0000256" key="4">
    <source>
        <dbReference type="ARBA" id="ARBA00022692"/>
    </source>
</evidence>
<dbReference type="RefSeq" id="WP_171632137.1">
    <property type="nucleotide sequence ID" value="NZ_WHNY01000059.1"/>
</dbReference>
<keyword evidence="6 11" id="KW-0472">Membrane</keyword>